<dbReference type="AlphaFoldDB" id="A0A6C0I783"/>
<proteinExistence type="predicted"/>
<accession>A0A6C0I783</accession>
<evidence type="ECO:0000313" key="1">
    <source>
        <dbReference type="EMBL" id="QHT88440.1"/>
    </source>
</evidence>
<reference evidence="1" key="1">
    <citation type="journal article" date="2020" name="Nature">
        <title>Giant virus diversity and host interactions through global metagenomics.</title>
        <authorList>
            <person name="Schulz F."/>
            <person name="Roux S."/>
            <person name="Paez-Espino D."/>
            <person name="Jungbluth S."/>
            <person name="Walsh D.A."/>
            <person name="Denef V.J."/>
            <person name="McMahon K.D."/>
            <person name="Konstantinidis K.T."/>
            <person name="Eloe-Fadrosh E.A."/>
            <person name="Kyrpides N.C."/>
            <person name="Woyke T."/>
        </authorList>
    </citation>
    <scope>NUCLEOTIDE SEQUENCE</scope>
    <source>
        <strain evidence="1">GVMAG-M-3300023184-50</strain>
    </source>
</reference>
<dbReference type="EMBL" id="MN740117">
    <property type="protein sequence ID" value="QHT88440.1"/>
    <property type="molecule type" value="Genomic_DNA"/>
</dbReference>
<dbReference type="SUPFAM" id="SSF53756">
    <property type="entry name" value="UDP-Glycosyltransferase/glycogen phosphorylase"/>
    <property type="match status" value="1"/>
</dbReference>
<organism evidence="1">
    <name type="scientific">viral metagenome</name>
    <dbReference type="NCBI Taxonomy" id="1070528"/>
    <lineage>
        <taxon>unclassified sequences</taxon>
        <taxon>metagenomes</taxon>
        <taxon>organismal metagenomes</taxon>
    </lineage>
</organism>
<evidence type="ECO:0008006" key="2">
    <source>
        <dbReference type="Google" id="ProtNLM"/>
    </source>
</evidence>
<name>A0A6C0I783_9ZZZZ</name>
<dbReference type="Gene3D" id="3.40.50.2000">
    <property type="entry name" value="Glycogen Phosphorylase B"/>
    <property type="match status" value="1"/>
</dbReference>
<protein>
    <recommendedName>
        <fullName evidence="2">Glycosyltransferase</fullName>
    </recommendedName>
</protein>
<sequence>MLFVTSMNPQSGAHYNPIQIFMNELNLRKLDVLKYGQRIVTLDTAPPKMFDDRAVNTFYNACDYGINTANGEGFGLCQLEHLATGAPQVVINSGDYRAFLTDEVAEIIEPSSYSYLALNAGIGLTQKTASVEEVTDAMERVLSKKNGDKCIELAKSRPWSRICDGFLEVVATYSPA</sequence>